<dbReference type="EMBL" id="QGKV02000759">
    <property type="protein sequence ID" value="KAF3569256.1"/>
    <property type="molecule type" value="Genomic_DNA"/>
</dbReference>
<keyword evidence="3" id="KW-1185">Reference proteome</keyword>
<protein>
    <submittedName>
        <fullName evidence="2">Uncharacterized protein</fullName>
    </submittedName>
</protein>
<evidence type="ECO:0000313" key="3">
    <source>
        <dbReference type="Proteomes" id="UP000266723"/>
    </source>
</evidence>
<proteinExistence type="predicted"/>
<organism evidence="2 3">
    <name type="scientific">Brassica cretica</name>
    <name type="common">Mustard</name>
    <dbReference type="NCBI Taxonomy" id="69181"/>
    <lineage>
        <taxon>Eukaryota</taxon>
        <taxon>Viridiplantae</taxon>
        <taxon>Streptophyta</taxon>
        <taxon>Embryophyta</taxon>
        <taxon>Tracheophyta</taxon>
        <taxon>Spermatophyta</taxon>
        <taxon>Magnoliopsida</taxon>
        <taxon>eudicotyledons</taxon>
        <taxon>Gunneridae</taxon>
        <taxon>Pentapetalae</taxon>
        <taxon>rosids</taxon>
        <taxon>malvids</taxon>
        <taxon>Brassicales</taxon>
        <taxon>Brassicaceae</taxon>
        <taxon>Brassiceae</taxon>
        <taxon>Brassica</taxon>
    </lineage>
</organism>
<accession>A0ABQ7DAI4</accession>
<name>A0ABQ7DAI4_BRACR</name>
<evidence type="ECO:0000313" key="2">
    <source>
        <dbReference type="EMBL" id="KAF3569256.1"/>
    </source>
</evidence>
<sequence>MFTKRTGKNVMEILVCTKIISRAQNRRLVFDNTKNPMRMIGSGIVVVFSCPPDQLQPQGVPDPRRPQLPVHIRAARDPDCNSSRSPISRSQPQHRLRPDRKQPACVRSSSLSSSRFSLGGPVFTIY</sequence>
<evidence type="ECO:0000256" key="1">
    <source>
        <dbReference type="SAM" id="MobiDB-lite"/>
    </source>
</evidence>
<reference evidence="2 3" key="1">
    <citation type="journal article" date="2020" name="BMC Genomics">
        <title>Intraspecific diversification of the crop wild relative Brassica cretica Lam. using demographic model selection.</title>
        <authorList>
            <person name="Kioukis A."/>
            <person name="Michalopoulou V.A."/>
            <person name="Briers L."/>
            <person name="Pirintsos S."/>
            <person name="Studholme D.J."/>
            <person name="Pavlidis P."/>
            <person name="Sarris P.F."/>
        </authorList>
    </citation>
    <scope>NUCLEOTIDE SEQUENCE [LARGE SCALE GENOMIC DNA]</scope>
    <source>
        <strain evidence="3">cv. PFS-1207/04</strain>
    </source>
</reference>
<comment type="caution">
    <text evidence="2">The sequence shown here is derived from an EMBL/GenBank/DDBJ whole genome shotgun (WGS) entry which is preliminary data.</text>
</comment>
<feature type="region of interest" description="Disordered" evidence="1">
    <location>
        <begin position="74"/>
        <end position="115"/>
    </location>
</feature>
<dbReference type="Proteomes" id="UP000266723">
    <property type="component" value="Unassembled WGS sequence"/>
</dbReference>
<feature type="compositionally biased region" description="Low complexity" evidence="1">
    <location>
        <begin position="82"/>
        <end position="91"/>
    </location>
</feature>
<gene>
    <name evidence="2" type="ORF">DY000_02012939</name>
</gene>